<dbReference type="AlphaFoldDB" id="A0A2X4V894"/>
<feature type="signal peptide" evidence="1">
    <location>
        <begin position="1"/>
        <end position="29"/>
    </location>
</feature>
<reference evidence="2 3" key="1">
    <citation type="submission" date="2018-06" db="EMBL/GenBank/DDBJ databases">
        <authorList>
            <consortium name="Pathogen Informatics"/>
            <person name="Doyle S."/>
        </authorList>
    </citation>
    <scope>NUCLEOTIDE SEQUENCE [LARGE SCALE GENOMIC DNA]</scope>
    <source>
        <strain evidence="2 3">NCTC12151</strain>
    </source>
</reference>
<evidence type="ECO:0000313" key="3">
    <source>
        <dbReference type="Proteomes" id="UP000249005"/>
    </source>
</evidence>
<organism evidence="2 3">
    <name type="scientific">Leminorella richardii</name>
    <dbReference type="NCBI Taxonomy" id="158841"/>
    <lineage>
        <taxon>Bacteria</taxon>
        <taxon>Pseudomonadati</taxon>
        <taxon>Pseudomonadota</taxon>
        <taxon>Gammaproteobacteria</taxon>
        <taxon>Enterobacterales</taxon>
        <taxon>Budviciaceae</taxon>
        <taxon>Leminorella</taxon>
    </lineage>
</organism>
<keyword evidence="1" id="KW-0732">Signal</keyword>
<dbReference type="NCBIfam" id="NF040711">
    <property type="entry name" value="partner_SinI"/>
    <property type="match status" value="1"/>
</dbReference>
<dbReference type="RefSeq" id="WP_111740615.1">
    <property type="nucleotide sequence ID" value="NZ_LR698987.1"/>
</dbReference>
<proteinExistence type="predicted"/>
<gene>
    <name evidence="2" type="ORF">NCTC12151_02123</name>
</gene>
<name>A0A2X4V894_9GAMM</name>
<dbReference type="InterPro" id="IPR047745">
    <property type="entry name" value="SinI-like"/>
</dbReference>
<sequence>MKRVVKQRLTKVALAMVIAGYCSIPAAIAADERGNLGAANEWQVSGSTANVEGTVPWIATATGPTDKDHVTIVSDYGTRNPSTPAGKQFHIGDKLTVSWAIGDEQGDTDKGANNTGDVNALTKGTVVWVRSKSQDGTGAQEISGTTGKDVYTITDADADYYIGIKITPTTSTGTPNAGTQLVLTDLSSSDGGGSDSDDIPTGPVVDDSVKVMIYDSTEPTVDLLASNTVKLHTEHTYKARLYKDKDNSNTFNTGDEDVTNKYDYKWVFTGTSMQLGTAGGDSSVQNADLVIPATNTAATSIFNGAGADGVQGYGLSIKYKRNDN</sequence>
<keyword evidence="3" id="KW-1185">Reference proteome</keyword>
<dbReference type="Gene3D" id="2.60.40.2700">
    <property type="match status" value="1"/>
</dbReference>
<dbReference type="KEGG" id="lri:NCTC12151_02123"/>
<accession>A0A2X4V894</accession>
<feature type="chain" id="PRO_5016094521" evidence="1">
    <location>
        <begin position="30"/>
        <end position="324"/>
    </location>
</feature>
<dbReference type="Proteomes" id="UP000249005">
    <property type="component" value="Chromosome 1"/>
</dbReference>
<dbReference type="EMBL" id="LS483470">
    <property type="protein sequence ID" value="SQI41520.1"/>
    <property type="molecule type" value="Genomic_DNA"/>
</dbReference>
<protein>
    <submittedName>
        <fullName evidence="2">Intimin-like protein SinH</fullName>
    </submittedName>
</protein>
<evidence type="ECO:0000256" key="1">
    <source>
        <dbReference type="SAM" id="SignalP"/>
    </source>
</evidence>
<dbReference type="OrthoDB" id="6572480at2"/>
<evidence type="ECO:0000313" key="2">
    <source>
        <dbReference type="EMBL" id="SQI41520.1"/>
    </source>
</evidence>